<evidence type="ECO:0000313" key="3">
    <source>
        <dbReference type="EMBL" id="MCI0184158.1"/>
    </source>
</evidence>
<dbReference type="GO" id="GO:0052913">
    <property type="term" value="F:16S rRNA (guanine(966)-N(2))-methyltransferase activity"/>
    <property type="evidence" value="ECO:0007669"/>
    <property type="project" value="UniProtKB-EC"/>
</dbReference>
<dbReference type="SUPFAM" id="SSF53335">
    <property type="entry name" value="S-adenosyl-L-methionine-dependent methyltransferases"/>
    <property type="match status" value="1"/>
</dbReference>
<dbReference type="Pfam" id="PF03602">
    <property type="entry name" value="Cons_hypoth95"/>
    <property type="match status" value="1"/>
</dbReference>
<dbReference type="NCBIfam" id="TIGR00095">
    <property type="entry name" value="16S rRNA (guanine(966)-N(2))-methyltransferase RsmD"/>
    <property type="match status" value="1"/>
</dbReference>
<dbReference type="Proteomes" id="UP001139263">
    <property type="component" value="Unassembled WGS sequence"/>
</dbReference>
<gene>
    <name evidence="3" type="primary">rsmD</name>
    <name evidence="3" type="ORF">MM817_02453</name>
</gene>
<evidence type="ECO:0000256" key="1">
    <source>
        <dbReference type="ARBA" id="ARBA00022603"/>
    </source>
</evidence>
<protein>
    <submittedName>
        <fullName evidence="3">Ribosomal RNA small subunit methyltransferase D</fullName>
        <ecNumber evidence="3">2.1.1.171</ecNumber>
    </submittedName>
</protein>
<dbReference type="EC" id="2.1.1.171" evidence="3"/>
<evidence type="ECO:0000256" key="2">
    <source>
        <dbReference type="ARBA" id="ARBA00022679"/>
    </source>
</evidence>
<reference evidence="3" key="1">
    <citation type="submission" date="2022-03" db="EMBL/GenBank/DDBJ databases">
        <title>Draft Genome Sequence of Firmicute Strain S0AB, a Heterotrophic Iron/Sulfur-Oxidizing Extreme Acidophile.</title>
        <authorList>
            <person name="Vergara E."/>
            <person name="Pakostova E."/>
            <person name="Johnson D.B."/>
            <person name="Holmes D.S."/>
        </authorList>
    </citation>
    <scope>NUCLEOTIDE SEQUENCE</scope>
    <source>
        <strain evidence="3">S0AB</strain>
    </source>
</reference>
<dbReference type="PANTHER" id="PTHR43542:SF1">
    <property type="entry name" value="METHYLTRANSFERASE"/>
    <property type="match status" value="1"/>
</dbReference>
<keyword evidence="1 3" id="KW-0489">Methyltransferase</keyword>
<dbReference type="InterPro" id="IPR029063">
    <property type="entry name" value="SAM-dependent_MTases_sf"/>
</dbReference>
<dbReference type="PANTHER" id="PTHR43542">
    <property type="entry name" value="METHYLTRANSFERASE"/>
    <property type="match status" value="1"/>
</dbReference>
<keyword evidence="4" id="KW-1185">Reference proteome</keyword>
<accession>A0A9X1VA21</accession>
<name>A0A9X1VA21_9BACL</name>
<dbReference type="PIRSF" id="PIRSF004553">
    <property type="entry name" value="CHP00095"/>
    <property type="match status" value="1"/>
</dbReference>
<keyword evidence="2 3" id="KW-0808">Transferase</keyword>
<dbReference type="Gene3D" id="3.40.50.150">
    <property type="entry name" value="Vaccinia Virus protein VP39"/>
    <property type="match status" value="1"/>
</dbReference>
<sequence>MRVIAGDLRGRTIHAPKGTATRPTTDRVREAIFSMIGPFFHGGICLDLFAGSGALGIEAISRGMDKSIFVDISSSETIDDNVKKLGIDKQAQVYALSYSKAIQRIARIGLQVTVVFLDPPYQLGVLEDALRSLVVAKILSPHAVLVAEMDQKTMTPDILSLHVRKEVRYGSTKVVIYDYDASIDE</sequence>
<dbReference type="EMBL" id="JALBUF010000009">
    <property type="protein sequence ID" value="MCI0184158.1"/>
    <property type="molecule type" value="Genomic_DNA"/>
</dbReference>
<dbReference type="InterPro" id="IPR004398">
    <property type="entry name" value="RNA_MeTrfase_RsmD"/>
</dbReference>
<evidence type="ECO:0000313" key="4">
    <source>
        <dbReference type="Proteomes" id="UP001139263"/>
    </source>
</evidence>
<organism evidence="3 4">
    <name type="scientific">Sulfoacidibacillus ferrooxidans</name>
    <dbReference type="NCBI Taxonomy" id="2005001"/>
    <lineage>
        <taxon>Bacteria</taxon>
        <taxon>Bacillati</taxon>
        <taxon>Bacillota</taxon>
        <taxon>Bacilli</taxon>
        <taxon>Bacillales</taxon>
        <taxon>Alicyclobacillaceae</taxon>
        <taxon>Sulfoacidibacillus</taxon>
    </lineage>
</organism>
<proteinExistence type="predicted"/>
<comment type="caution">
    <text evidence="3">The sequence shown here is derived from an EMBL/GenBank/DDBJ whole genome shotgun (WGS) entry which is preliminary data.</text>
</comment>
<dbReference type="AlphaFoldDB" id="A0A9X1VA21"/>